<dbReference type="PANTHER" id="PTHR11451">
    <property type="entry name" value="THREONINE-TRNA LIGASE"/>
    <property type="match status" value="1"/>
</dbReference>
<evidence type="ECO:0000259" key="3">
    <source>
        <dbReference type="Pfam" id="PF03129"/>
    </source>
</evidence>
<name>A0A0G1Q765_9BACT</name>
<dbReference type="Proteomes" id="UP000034795">
    <property type="component" value="Unassembled WGS sequence"/>
</dbReference>
<feature type="non-terminal residue" evidence="4">
    <location>
        <position position="1"/>
    </location>
</feature>
<dbReference type="InterPro" id="IPR004154">
    <property type="entry name" value="Anticodon-bd"/>
</dbReference>
<protein>
    <submittedName>
        <fullName evidence="4">Threonine-tRNA ligase</fullName>
    </submittedName>
</protein>
<evidence type="ECO:0000313" key="4">
    <source>
        <dbReference type="EMBL" id="KKU40652.1"/>
    </source>
</evidence>
<reference evidence="4 5" key="1">
    <citation type="journal article" date="2015" name="Nature">
        <title>rRNA introns, odd ribosomes, and small enigmatic genomes across a large radiation of phyla.</title>
        <authorList>
            <person name="Brown C.T."/>
            <person name="Hug L.A."/>
            <person name="Thomas B.C."/>
            <person name="Sharon I."/>
            <person name="Castelle C.J."/>
            <person name="Singh A."/>
            <person name="Wilkins M.J."/>
            <person name="Williams K.H."/>
            <person name="Banfield J.F."/>
        </authorList>
    </citation>
    <scope>NUCLEOTIDE SEQUENCE [LARGE SCALE GENOMIC DNA]</scope>
</reference>
<evidence type="ECO:0000256" key="2">
    <source>
        <dbReference type="ARBA" id="ARBA00023146"/>
    </source>
</evidence>
<evidence type="ECO:0000256" key="1">
    <source>
        <dbReference type="ARBA" id="ARBA00022917"/>
    </source>
</evidence>
<dbReference type="SUPFAM" id="SSF52954">
    <property type="entry name" value="Class II aaRS ABD-related"/>
    <property type="match status" value="1"/>
</dbReference>
<gene>
    <name evidence="4" type="ORF">UX57_C0012G0001</name>
</gene>
<dbReference type="PANTHER" id="PTHR11451:SF44">
    <property type="entry name" value="THREONINE--TRNA LIGASE, CHLOROPLASTIC_MITOCHONDRIAL 2"/>
    <property type="match status" value="1"/>
</dbReference>
<dbReference type="InterPro" id="IPR036621">
    <property type="entry name" value="Anticodon-bd_dom_sf"/>
</dbReference>
<dbReference type="PATRIC" id="fig|1618994.3.peg.763"/>
<evidence type="ECO:0000313" key="5">
    <source>
        <dbReference type="Proteomes" id="UP000034795"/>
    </source>
</evidence>
<dbReference type="EMBL" id="LCMS01000012">
    <property type="protein sequence ID" value="KKU40652.1"/>
    <property type="molecule type" value="Genomic_DNA"/>
</dbReference>
<dbReference type="GO" id="GO:0004829">
    <property type="term" value="F:threonine-tRNA ligase activity"/>
    <property type="evidence" value="ECO:0007669"/>
    <property type="project" value="TreeGrafter"/>
</dbReference>
<dbReference type="STRING" id="1618994.UX57_C0012G0001"/>
<sequence>MGAIERFVAVLIEHCGGSFPFWLAPEQIRLATVSDEFVDFARTLKGQLKEKGLRVSLDDSSEKVGRKIRQAAIEKVPWTVVIGAKEREGGDFQVNVFGQEERLVIAQKDFASQAQSVSDLPVVVLPEVV</sequence>
<comment type="caution">
    <text evidence="4">The sequence shown here is derived from an EMBL/GenBank/DDBJ whole genome shotgun (WGS) entry which is preliminary data.</text>
</comment>
<keyword evidence="1" id="KW-0648">Protein biosynthesis</keyword>
<keyword evidence="2" id="KW-0030">Aminoacyl-tRNA synthetase</keyword>
<proteinExistence type="predicted"/>
<feature type="domain" description="Anticodon-binding" evidence="3">
    <location>
        <begin position="27"/>
        <end position="112"/>
    </location>
</feature>
<dbReference type="Pfam" id="PF03129">
    <property type="entry name" value="HGTP_anticodon"/>
    <property type="match status" value="1"/>
</dbReference>
<accession>A0A0G1Q765</accession>
<dbReference type="GO" id="GO:0006435">
    <property type="term" value="P:threonyl-tRNA aminoacylation"/>
    <property type="evidence" value="ECO:0007669"/>
    <property type="project" value="TreeGrafter"/>
</dbReference>
<keyword evidence="4" id="KW-0436">Ligase</keyword>
<organism evidence="4 5">
    <name type="scientific">Candidatus Uhrbacteria bacterium GW2011_GWE2_46_68</name>
    <dbReference type="NCBI Taxonomy" id="1618994"/>
    <lineage>
        <taxon>Bacteria</taxon>
        <taxon>Candidatus Uhriibacteriota</taxon>
    </lineage>
</organism>
<dbReference type="Gene3D" id="3.40.50.800">
    <property type="entry name" value="Anticodon-binding domain"/>
    <property type="match status" value="1"/>
</dbReference>
<dbReference type="AlphaFoldDB" id="A0A0G1Q765"/>